<dbReference type="InterPro" id="IPR050083">
    <property type="entry name" value="HtpX_protease"/>
</dbReference>
<keyword evidence="2 10" id="KW-0645">Protease</keyword>
<comment type="cofactor">
    <cofactor evidence="10">
        <name>Zn(2+)</name>
        <dbReference type="ChEBI" id="CHEBI:29105"/>
    </cofactor>
    <text evidence="10">Binds 1 zinc ion per subunit.</text>
</comment>
<dbReference type="AlphaFoldDB" id="A0A7L6B5D9"/>
<dbReference type="GO" id="GO:0004222">
    <property type="term" value="F:metalloendopeptidase activity"/>
    <property type="evidence" value="ECO:0007669"/>
    <property type="project" value="InterPro"/>
</dbReference>
<evidence type="ECO:0000256" key="9">
    <source>
        <dbReference type="ARBA" id="ARBA00023136"/>
    </source>
</evidence>
<dbReference type="EMBL" id="CP059322">
    <property type="protein sequence ID" value="QLQ37173.2"/>
    <property type="molecule type" value="Genomic_DNA"/>
</dbReference>
<evidence type="ECO:0000313" key="14">
    <source>
        <dbReference type="Proteomes" id="UP000510844"/>
    </source>
</evidence>
<evidence type="ECO:0000256" key="4">
    <source>
        <dbReference type="ARBA" id="ARBA00022723"/>
    </source>
</evidence>
<keyword evidence="14" id="KW-1185">Reference proteome</keyword>
<dbReference type="PANTHER" id="PTHR43221:SF2">
    <property type="entry name" value="PROTEASE HTPX HOMOLOG"/>
    <property type="match status" value="1"/>
</dbReference>
<dbReference type="KEGG" id="mfeu:H1D33_28780"/>
<gene>
    <name evidence="13" type="ORF">H1D33_28780</name>
</gene>
<accession>A0A7L6B5D9</accession>
<name>A0A7L6B5D9_9ACTN</name>
<keyword evidence="9 11" id="KW-0472">Membrane</keyword>
<reference evidence="13 14" key="2">
    <citation type="journal article" date="2021" name="Mar. Drugs">
        <title>A New Micromonospora Strain with Antibiotic Activity Isolated from the Microbiome of a Mid-Atlantic Deep-Sea Sponge.</title>
        <authorList>
            <person name="Back C.R."/>
            <person name="Stennett H.L."/>
            <person name="Williams S.E."/>
            <person name="Wang L."/>
            <person name="Ojeda Gomez J."/>
            <person name="Abdulle O.M."/>
            <person name="Duffy T."/>
            <person name="Neal C."/>
            <person name="Mantell J."/>
            <person name="Jepson M.A."/>
            <person name="Hendry K.R."/>
            <person name="Powell D."/>
            <person name="Stach J.E.M."/>
            <person name="Essex-Lopresti A.E."/>
            <person name="Willis C.L."/>
            <person name="Curnow P."/>
            <person name="Race P.R."/>
        </authorList>
    </citation>
    <scope>NUCLEOTIDE SEQUENCE [LARGE SCALE GENOMIC DNA]</scope>
    <source>
        <strain evidence="13 14">28ISP2-46</strain>
    </source>
</reference>
<evidence type="ECO:0000256" key="1">
    <source>
        <dbReference type="ARBA" id="ARBA00022475"/>
    </source>
</evidence>
<feature type="domain" description="Peptidase M48" evidence="12">
    <location>
        <begin position="149"/>
        <end position="386"/>
    </location>
</feature>
<keyword evidence="5 10" id="KW-0378">Hydrolase</keyword>
<dbReference type="PANTHER" id="PTHR43221">
    <property type="entry name" value="PROTEASE HTPX"/>
    <property type="match status" value="1"/>
</dbReference>
<evidence type="ECO:0000256" key="5">
    <source>
        <dbReference type="ARBA" id="ARBA00022801"/>
    </source>
</evidence>
<keyword evidence="1" id="KW-1003">Cell membrane</keyword>
<keyword evidence="8 10" id="KW-0482">Metalloprotease</keyword>
<feature type="transmembrane region" description="Helical" evidence="11">
    <location>
        <begin position="115"/>
        <end position="133"/>
    </location>
</feature>
<dbReference type="GO" id="GO:0006508">
    <property type="term" value="P:proteolysis"/>
    <property type="evidence" value="ECO:0007669"/>
    <property type="project" value="UniProtKB-KW"/>
</dbReference>
<evidence type="ECO:0000256" key="3">
    <source>
        <dbReference type="ARBA" id="ARBA00022692"/>
    </source>
</evidence>
<evidence type="ECO:0000256" key="7">
    <source>
        <dbReference type="ARBA" id="ARBA00022989"/>
    </source>
</evidence>
<evidence type="ECO:0000256" key="10">
    <source>
        <dbReference type="RuleBase" id="RU003983"/>
    </source>
</evidence>
<organism evidence="13 14">
    <name type="scientific">Micromonospora robiginosa</name>
    <dbReference type="NCBI Taxonomy" id="2749844"/>
    <lineage>
        <taxon>Bacteria</taxon>
        <taxon>Bacillati</taxon>
        <taxon>Actinomycetota</taxon>
        <taxon>Actinomycetes</taxon>
        <taxon>Micromonosporales</taxon>
        <taxon>Micromonosporaceae</taxon>
        <taxon>Micromonospora</taxon>
    </lineage>
</organism>
<dbReference type="Gene3D" id="3.30.2010.10">
    <property type="entry name" value="Metalloproteases ('zincins'), catalytic domain"/>
    <property type="match status" value="1"/>
</dbReference>
<evidence type="ECO:0000256" key="8">
    <source>
        <dbReference type="ARBA" id="ARBA00023049"/>
    </source>
</evidence>
<dbReference type="InterPro" id="IPR001915">
    <property type="entry name" value="Peptidase_M48"/>
</dbReference>
<evidence type="ECO:0000256" key="11">
    <source>
        <dbReference type="SAM" id="Phobius"/>
    </source>
</evidence>
<protein>
    <submittedName>
        <fullName evidence="13">M48 family metallopeptidase</fullName>
    </submittedName>
</protein>
<feature type="transmembrane region" description="Helical" evidence="11">
    <location>
        <begin position="83"/>
        <end position="109"/>
    </location>
</feature>
<dbReference type="CDD" id="cd07328">
    <property type="entry name" value="M48_Ste24p_like"/>
    <property type="match status" value="1"/>
</dbReference>
<dbReference type="Proteomes" id="UP000510844">
    <property type="component" value="Chromosome"/>
</dbReference>
<evidence type="ECO:0000256" key="6">
    <source>
        <dbReference type="ARBA" id="ARBA00022833"/>
    </source>
</evidence>
<dbReference type="Pfam" id="PF01435">
    <property type="entry name" value="Peptidase_M48"/>
    <property type="match status" value="1"/>
</dbReference>
<evidence type="ECO:0000259" key="12">
    <source>
        <dbReference type="Pfam" id="PF01435"/>
    </source>
</evidence>
<reference evidence="14" key="1">
    <citation type="submission" date="2020-07" db="EMBL/GenBank/DDBJ databases">
        <title>A new Micromonospora strain with potent antibiotic activity isolated from the microbiome of a mid-Atlantic deep-sea sponge.</title>
        <authorList>
            <person name="Back C.R."/>
            <person name="Stennett H.L."/>
            <person name="Williams S.E."/>
            <person name="Wang L."/>
            <person name="Ojeda Gomez J."/>
            <person name="Abdulle O.M."/>
            <person name="Duffy T."/>
            <person name="Hendry K.R."/>
            <person name="Powell D."/>
            <person name="Stach J.E."/>
            <person name="Essex-Lopresti A.E."/>
            <person name="Willis C.L."/>
            <person name="Curnow P."/>
            <person name="Race P.R."/>
        </authorList>
    </citation>
    <scope>NUCLEOTIDE SEQUENCE [LARGE SCALE GENOMIC DNA]</scope>
    <source>
        <strain evidence="14">28ISP2-46</strain>
    </source>
</reference>
<keyword evidence="3 11" id="KW-0812">Transmembrane</keyword>
<keyword evidence="4" id="KW-0479">Metal-binding</keyword>
<keyword evidence="7 11" id="KW-1133">Transmembrane helix</keyword>
<sequence length="424" mass="45069">MITTTTGTGTCPRCGATPVSLDGALPWCAGCDWNLDAYDADRRPPEFGWSWVDRRTHRLAARLTRQQYADLVGRPLESPGRSLAGALTVGVSVLLLLGVAGLAVAGVWLLFAYPFPNAAVLLGVALIALAVALRPRFGRLDADLEVLTPAEAPELHALIGEVAAAVGAPAPHVVGVDGHINAYATSVGPRRRRVLALGLPLWGALDGPARVALLGHELGHFVNGDLRRGPVTQPALTMLGNAADLFRPRGDTRADGLLVMVGEWLGRLVSWTLSRLLFAGHVVLVATALRESQRAEYLADELAARAGGTAGATRLLDVLLRAESVATVVRNAVRGGHGPAAWRAGTTRSLAGAADRLPLERQLTIREDTSLFASHPPAGLRHRMLVARVPREPAVELTEERAARIDAELARHYERAGRALSWSA</sequence>
<evidence type="ECO:0000313" key="13">
    <source>
        <dbReference type="EMBL" id="QLQ37173.2"/>
    </source>
</evidence>
<proteinExistence type="inferred from homology"/>
<dbReference type="RefSeq" id="WP_246411741.1">
    <property type="nucleotide sequence ID" value="NZ_CP059322.2"/>
</dbReference>
<evidence type="ECO:0000256" key="2">
    <source>
        <dbReference type="ARBA" id="ARBA00022670"/>
    </source>
</evidence>
<dbReference type="GO" id="GO:0046872">
    <property type="term" value="F:metal ion binding"/>
    <property type="evidence" value="ECO:0007669"/>
    <property type="project" value="UniProtKB-KW"/>
</dbReference>
<comment type="similarity">
    <text evidence="10">Belongs to the peptidase M48 family.</text>
</comment>
<keyword evidence="6 10" id="KW-0862">Zinc</keyword>